<accession>A0A1N7JGD6</accession>
<evidence type="ECO:0000313" key="1">
    <source>
        <dbReference type="EMBL" id="SIS48368.1"/>
    </source>
</evidence>
<reference evidence="2" key="1">
    <citation type="submission" date="2017-01" db="EMBL/GenBank/DDBJ databases">
        <authorList>
            <person name="Varghese N."/>
            <person name="Submissions S."/>
        </authorList>
    </citation>
    <scope>NUCLEOTIDE SEQUENCE [LARGE SCALE GENOMIC DNA]</scope>
    <source>
        <strain evidence="2">DSM 45196</strain>
    </source>
</reference>
<name>A0A1N7JGD6_9BACL</name>
<organism evidence="1 2">
    <name type="scientific">Kroppenstedtia eburnea</name>
    <dbReference type="NCBI Taxonomy" id="714067"/>
    <lineage>
        <taxon>Bacteria</taxon>
        <taxon>Bacillati</taxon>
        <taxon>Bacillota</taxon>
        <taxon>Bacilli</taxon>
        <taxon>Bacillales</taxon>
        <taxon>Thermoactinomycetaceae</taxon>
        <taxon>Kroppenstedtia</taxon>
    </lineage>
</organism>
<dbReference type="RefSeq" id="WP_217276903.1">
    <property type="nucleotide sequence ID" value="NZ_CP048103.1"/>
</dbReference>
<dbReference type="AlphaFoldDB" id="A0A1N7JGD6"/>
<proteinExistence type="predicted"/>
<dbReference type="EMBL" id="FTOD01000002">
    <property type="protein sequence ID" value="SIS48368.1"/>
    <property type="molecule type" value="Genomic_DNA"/>
</dbReference>
<protein>
    <submittedName>
        <fullName evidence="1">Uncharacterized protein</fullName>
    </submittedName>
</protein>
<gene>
    <name evidence="1" type="ORF">SAMN05421790_10260</name>
</gene>
<keyword evidence="2" id="KW-1185">Reference proteome</keyword>
<dbReference type="Proteomes" id="UP000186795">
    <property type="component" value="Unassembled WGS sequence"/>
</dbReference>
<sequence length="68" mass="7825">MDYIRQTYGVPAKRGGRVRVRFDSPDELNGREGTITSATSYVKVRLDGEKRPDIFYPLDLEYLEGVEK</sequence>
<evidence type="ECO:0000313" key="2">
    <source>
        <dbReference type="Proteomes" id="UP000186795"/>
    </source>
</evidence>